<accession>A0A182MQX9</accession>
<dbReference type="VEuPathDB" id="VectorBase:ACUA024143"/>
<protein>
    <recommendedName>
        <fullName evidence="5">MADF domain-containing protein</fullName>
    </recommendedName>
</protein>
<sequence length="405" mass="46994">MLLLCWKSASLLGNIRCVACCAVAGAGLASWLHLRTRYTTAPKMEEVANTSAATIMLMGAPTQQHDFKWTHERCMLLLHEYDLLKDKFKDRKHKKKDLWAEISMKFKKIYAHDLEWDVAYKKFRNLKQTFEQVRAKLQQQAITGQYSNRPKWPYFEKFQEILDDSVVASYSYADHHQQQQQHPHHHGEEQEEHDHHHHHHQQQQQHNHHHKHMHPHLDPPTVGQVLAGEDFSDALVTVFPMGEELEIPAQSAEDSVDEPKVDQKEIVIQTAIDVGDEVEEDDEVQDHVGREVIQEEEEEEAILEQQADDELEEAPHRKRFRRLSTYEQERLMIEREKLVTLREIQRGIECKNDILRGILHVLQSRITISRSNSGCKQSMAASARNSSLCILPSGVCSSFAYWTAS</sequence>
<dbReference type="AlphaFoldDB" id="A0A182MQX9"/>
<evidence type="ECO:0000256" key="2">
    <source>
        <dbReference type="SAM" id="Phobius"/>
    </source>
</evidence>
<keyword evidence="2" id="KW-0472">Membrane</keyword>
<evidence type="ECO:0000256" key="1">
    <source>
        <dbReference type="SAM" id="MobiDB-lite"/>
    </source>
</evidence>
<dbReference type="Proteomes" id="UP000075883">
    <property type="component" value="Unassembled WGS sequence"/>
</dbReference>
<evidence type="ECO:0000313" key="3">
    <source>
        <dbReference type="EnsemblMetazoa" id="ACUA024143-PA"/>
    </source>
</evidence>
<organism evidence="3 4">
    <name type="scientific">Anopheles culicifacies</name>
    <dbReference type="NCBI Taxonomy" id="139723"/>
    <lineage>
        <taxon>Eukaryota</taxon>
        <taxon>Metazoa</taxon>
        <taxon>Ecdysozoa</taxon>
        <taxon>Arthropoda</taxon>
        <taxon>Hexapoda</taxon>
        <taxon>Insecta</taxon>
        <taxon>Pterygota</taxon>
        <taxon>Neoptera</taxon>
        <taxon>Endopterygota</taxon>
        <taxon>Diptera</taxon>
        <taxon>Nematocera</taxon>
        <taxon>Culicoidea</taxon>
        <taxon>Culicidae</taxon>
        <taxon>Anophelinae</taxon>
        <taxon>Anopheles</taxon>
        <taxon>culicifacies species complex</taxon>
    </lineage>
</organism>
<reference evidence="3" key="2">
    <citation type="submission" date="2020-05" db="UniProtKB">
        <authorList>
            <consortium name="EnsemblMetazoa"/>
        </authorList>
    </citation>
    <scope>IDENTIFICATION</scope>
    <source>
        <strain evidence="3">A-37</strain>
    </source>
</reference>
<keyword evidence="2" id="KW-0812">Transmembrane</keyword>
<feature type="transmembrane region" description="Helical" evidence="2">
    <location>
        <begin position="12"/>
        <end position="34"/>
    </location>
</feature>
<name>A0A182MQX9_9DIPT</name>
<keyword evidence="2" id="KW-1133">Transmembrane helix</keyword>
<keyword evidence="4" id="KW-1185">Reference proteome</keyword>
<feature type="compositionally biased region" description="Basic residues" evidence="1">
    <location>
        <begin position="195"/>
        <end position="214"/>
    </location>
</feature>
<evidence type="ECO:0000313" key="4">
    <source>
        <dbReference type="Proteomes" id="UP000075883"/>
    </source>
</evidence>
<dbReference type="EMBL" id="AXCM01010721">
    <property type="status" value="NOT_ANNOTATED_CDS"/>
    <property type="molecule type" value="Genomic_DNA"/>
</dbReference>
<proteinExistence type="predicted"/>
<reference evidence="4" key="1">
    <citation type="submission" date="2013-09" db="EMBL/GenBank/DDBJ databases">
        <title>The Genome Sequence of Anopheles culicifacies species A.</title>
        <authorList>
            <consortium name="The Broad Institute Genomics Platform"/>
            <person name="Neafsey D.E."/>
            <person name="Besansky N."/>
            <person name="Howell P."/>
            <person name="Walton C."/>
            <person name="Young S.K."/>
            <person name="Zeng Q."/>
            <person name="Gargeya S."/>
            <person name="Fitzgerald M."/>
            <person name="Haas B."/>
            <person name="Abouelleil A."/>
            <person name="Allen A.W."/>
            <person name="Alvarado L."/>
            <person name="Arachchi H.M."/>
            <person name="Berlin A.M."/>
            <person name="Chapman S.B."/>
            <person name="Gainer-Dewar J."/>
            <person name="Goldberg J."/>
            <person name="Griggs A."/>
            <person name="Gujja S."/>
            <person name="Hansen M."/>
            <person name="Howarth C."/>
            <person name="Imamovic A."/>
            <person name="Ireland A."/>
            <person name="Larimer J."/>
            <person name="McCowan C."/>
            <person name="Murphy C."/>
            <person name="Pearson M."/>
            <person name="Poon T.W."/>
            <person name="Priest M."/>
            <person name="Roberts A."/>
            <person name="Saif S."/>
            <person name="Shea T."/>
            <person name="Sisk P."/>
            <person name="Sykes S."/>
            <person name="Wortman J."/>
            <person name="Nusbaum C."/>
            <person name="Birren B."/>
        </authorList>
    </citation>
    <scope>NUCLEOTIDE SEQUENCE [LARGE SCALE GENOMIC DNA]</scope>
    <source>
        <strain evidence="4">A-37</strain>
    </source>
</reference>
<evidence type="ECO:0008006" key="5">
    <source>
        <dbReference type="Google" id="ProtNLM"/>
    </source>
</evidence>
<dbReference type="EnsemblMetazoa" id="ACUA024143-RA">
    <property type="protein sequence ID" value="ACUA024143-PA"/>
    <property type="gene ID" value="ACUA024143"/>
</dbReference>
<feature type="region of interest" description="Disordered" evidence="1">
    <location>
        <begin position="173"/>
        <end position="224"/>
    </location>
</feature>